<dbReference type="GO" id="GO:0005525">
    <property type="term" value="F:GTP binding"/>
    <property type="evidence" value="ECO:0007669"/>
    <property type="project" value="UniProtKB-KW"/>
</dbReference>
<dbReference type="PANTHER" id="PTHR10903">
    <property type="entry name" value="GTPASE, IMAP FAMILY MEMBER-RELATED"/>
    <property type="match status" value="1"/>
</dbReference>
<dbReference type="GeneTree" id="ENSGT01140000282522"/>
<dbReference type="CDD" id="cd01852">
    <property type="entry name" value="AIG1"/>
    <property type="match status" value="1"/>
</dbReference>
<reference evidence="6" key="1">
    <citation type="submission" date="2019-06" db="EMBL/GenBank/DDBJ databases">
        <authorList>
            <consortium name="Wellcome Sanger Institute Data Sharing"/>
        </authorList>
    </citation>
    <scope>NUCLEOTIDE SEQUENCE [LARGE SCALE GENOMIC DNA]</scope>
</reference>
<proteinExistence type="inferred from homology"/>
<dbReference type="PANTHER" id="PTHR10903:SF170">
    <property type="entry name" value="GTPASE IMAP FAMILY MEMBER 7"/>
    <property type="match status" value="1"/>
</dbReference>
<evidence type="ECO:0000313" key="7">
    <source>
        <dbReference type="Proteomes" id="UP000472263"/>
    </source>
</evidence>
<dbReference type="Pfam" id="PF04548">
    <property type="entry name" value="AIG1"/>
    <property type="match status" value="1"/>
</dbReference>
<accession>A0A667XM09</accession>
<dbReference type="InterPro" id="IPR006703">
    <property type="entry name" value="G_AIG1"/>
</dbReference>
<dbReference type="SUPFAM" id="SSF52540">
    <property type="entry name" value="P-loop containing nucleoside triphosphate hydrolases"/>
    <property type="match status" value="1"/>
</dbReference>
<protein>
    <recommendedName>
        <fullName evidence="5">AIG1-type G domain-containing protein</fullName>
    </recommendedName>
</protein>
<gene>
    <name evidence="6" type="primary">LOC115371235</name>
</gene>
<keyword evidence="3" id="KW-0342">GTP-binding</keyword>
<comment type="similarity">
    <text evidence="1">Belongs to the TRAFAC class TrmE-Era-EngA-EngB-Septin-like GTPase superfamily. AIG1/Toc34/Toc159-like paraseptin GTPase family. IAN subfamily.</text>
</comment>
<dbReference type="FunFam" id="3.40.50.300:FF:000366">
    <property type="entry name" value="GTPase, IMAP family member 2"/>
    <property type="match status" value="1"/>
</dbReference>
<sequence length="347" mass="38845">MTLDEFIFKVEGALPDVITRSFAGRYHVFNNEAGGLEQVRELLVKSGHLTTNIPTDSVRPEDRRIVLIGRPGVGKSSSGNTILGSDVFKANCDFGAVTTKSKAKAVMVDGRQVTVMDTPGFSDKVLSSERLFEQIMKMLIECRPGPHAFIFVVEIGRISEHDAKLFSLLPILFNSDALKYSMVLFTHGDKLGNQSFEEKIQGSRCLSELVKKCGGRYCVFDNSRKGNRLQVRELLGKIDNMVTANGGECYSSDLFKTAYTFWREAQNRASFEKARDSLGEADNPNSNLPVPYRGQAQCPLPNPNPNPAKPSVWERLIRFLARKWEEIKAFFKSLLLESLVVFAMYLQ</sequence>
<evidence type="ECO:0000256" key="4">
    <source>
        <dbReference type="SAM" id="MobiDB-lite"/>
    </source>
</evidence>
<organism evidence="6 7">
    <name type="scientific">Myripristis murdjan</name>
    <name type="common">pinecone soldierfish</name>
    <dbReference type="NCBI Taxonomy" id="586833"/>
    <lineage>
        <taxon>Eukaryota</taxon>
        <taxon>Metazoa</taxon>
        <taxon>Chordata</taxon>
        <taxon>Craniata</taxon>
        <taxon>Vertebrata</taxon>
        <taxon>Euteleostomi</taxon>
        <taxon>Actinopterygii</taxon>
        <taxon>Neopterygii</taxon>
        <taxon>Teleostei</taxon>
        <taxon>Neoteleostei</taxon>
        <taxon>Acanthomorphata</taxon>
        <taxon>Holocentriformes</taxon>
        <taxon>Holocentridae</taxon>
        <taxon>Myripristis</taxon>
    </lineage>
</organism>
<dbReference type="Proteomes" id="UP000472263">
    <property type="component" value="Chromosome 14"/>
</dbReference>
<name>A0A667XM09_9TELE</name>
<feature type="domain" description="AIG1-type G" evidence="5">
    <location>
        <begin position="60"/>
        <end position="259"/>
    </location>
</feature>
<feature type="region of interest" description="Disordered" evidence="4">
    <location>
        <begin position="274"/>
        <end position="306"/>
    </location>
</feature>
<evidence type="ECO:0000256" key="2">
    <source>
        <dbReference type="ARBA" id="ARBA00022741"/>
    </source>
</evidence>
<dbReference type="InParanoid" id="A0A667XM09"/>
<dbReference type="Ensembl" id="ENSMMDT00005019254.1">
    <property type="protein sequence ID" value="ENSMMDP00005018805.1"/>
    <property type="gene ID" value="ENSMMDG00005009378.1"/>
</dbReference>
<keyword evidence="7" id="KW-1185">Reference proteome</keyword>
<evidence type="ECO:0000256" key="3">
    <source>
        <dbReference type="ARBA" id="ARBA00023134"/>
    </source>
</evidence>
<evidence type="ECO:0000256" key="1">
    <source>
        <dbReference type="ARBA" id="ARBA00008535"/>
    </source>
</evidence>
<dbReference type="AlphaFoldDB" id="A0A667XM09"/>
<keyword evidence="2" id="KW-0547">Nucleotide-binding</keyword>
<dbReference type="PROSITE" id="PS51720">
    <property type="entry name" value="G_AIG1"/>
    <property type="match status" value="1"/>
</dbReference>
<dbReference type="InterPro" id="IPR027417">
    <property type="entry name" value="P-loop_NTPase"/>
</dbReference>
<reference evidence="6" key="3">
    <citation type="submission" date="2025-09" db="UniProtKB">
        <authorList>
            <consortium name="Ensembl"/>
        </authorList>
    </citation>
    <scope>IDENTIFICATION</scope>
</reference>
<evidence type="ECO:0000313" key="6">
    <source>
        <dbReference type="Ensembl" id="ENSMMDP00005018805.1"/>
    </source>
</evidence>
<evidence type="ECO:0000259" key="5">
    <source>
        <dbReference type="PROSITE" id="PS51720"/>
    </source>
</evidence>
<reference evidence="6" key="2">
    <citation type="submission" date="2025-08" db="UniProtKB">
        <authorList>
            <consortium name="Ensembl"/>
        </authorList>
    </citation>
    <scope>IDENTIFICATION</scope>
</reference>
<dbReference type="Gene3D" id="3.40.50.300">
    <property type="entry name" value="P-loop containing nucleotide triphosphate hydrolases"/>
    <property type="match status" value="1"/>
</dbReference>
<dbReference type="InterPro" id="IPR045058">
    <property type="entry name" value="GIMA/IAN/Toc"/>
</dbReference>